<dbReference type="InterPro" id="IPR000387">
    <property type="entry name" value="Tyr_Pase_dom"/>
</dbReference>
<dbReference type="Pfam" id="PF00102">
    <property type="entry name" value="Y_phosphatase"/>
    <property type="match status" value="1"/>
</dbReference>
<gene>
    <name evidence="3" type="ORF">A3770_01p04610</name>
</gene>
<dbReference type="InterPro" id="IPR050348">
    <property type="entry name" value="Protein-Tyr_Phosphatase"/>
</dbReference>
<dbReference type="SMART" id="SM00404">
    <property type="entry name" value="PTPc_motif"/>
    <property type="match status" value="1"/>
</dbReference>
<reference evidence="3 4" key="1">
    <citation type="submission" date="2018-07" db="EMBL/GenBank/DDBJ databases">
        <title>The complete nuclear genome of the prasinophyte Chloropicon primus (CCMP1205).</title>
        <authorList>
            <person name="Pombert J.-F."/>
            <person name="Otis C."/>
            <person name="Turmel M."/>
            <person name="Lemieux C."/>
        </authorList>
    </citation>
    <scope>NUCLEOTIDE SEQUENCE [LARGE SCALE GENOMIC DNA]</scope>
    <source>
        <strain evidence="3 4">CCMP1205</strain>
    </source>
</reference>
<evidence type="ECO:0000313" key="3">
    <source>
        <dbReference type="EMBL" id="QDZ17943.1"/>
    </source>
</evidence>
<proteinExistence type="predicted"/>
<dbReference type="GO" id="GO:0004725">
    <property type="term" value="F:protein tyrosine phosphatase activity"/>
    <property type="evidence" value="ECO:0007669"/>
    <property type="project" value="InterPro"/>
</dbReference>
<dbReference type="PROSITE" id="PS50056">
    <property type="entry name" value="TYR_PHOSPHATASE_2"/>
    <property type="match status" value="1"/>
</dbReference>
<dbReference type="PROSITE" id="PS50055">
    <property type="entry name" value="TYR_PHOSPHATASE_PTP"/>
    <property type="match status" value="1"/>
</dbReference>
<dbReference type="InterPro" id="IPR016130">
    <property type="entry name" value="Tyr_Pase_AS"/>
</dbReference>
<protein>
    <submittedName>
        <fullName evidence="3">Protein tyrosine phosphatase</fullName>
    </submittedName>
</protein>
<keyword evidence="4" id="KW-1185">Reference proteome</keyword>
<dbReference type="PRINTS" id="PR00700">
    <property type="entry name" value="PRTYPHPHTASE"/>
</dbReference>
<accession>A0A5B8MC51</accession>
<feature type="domain" description="Tyrosine-protein phosphatase" evidence="1">
    <location>
        <begin position="53"/>
        <end position="298"/>
    </location>
</feature>
<feature type="domain" description="Tyrosine specific protein phosphatases" evidence="2">
    <location>
        <begin position="211"/>
        <end position="289"/>
    </location>
</feature>
<sequence>MEAAEAAAAGVASRNASWALGELEGDGHAPENLQRGFRSVPYAAPGAKVCEFNPRCDRYMNVLPYEGTRVRLARGGLGGGDYVNACHVESGPGDLARFSYIASQGPIEETTDDFWTMVVEQDVKAVVMLCDLVEDMMPKCAKYFPFGLGETFETRGFVVEAKAADRAGSGVERRVLEVRPRDGPGEPRRVSHFFYDSWPDHGTPDSPESMVELAGLVRSRHGGDRVVVHCSAGIGRTGTFCMIDIVLRRVLGSERALGPGDAEAVRLVHVLRELRSKRLGMVQTPEQFLFAHGAVVLGLRRAATTTTATT</sequence>
<evidence type="ECO:0000259" key="1">
    <source>
        <dbReference type="PROSITE" id="PS50055"/>
    </source>
</evidence>
<dbReference type="InterPro" id="IPR000242">
    <property type="entry name" value="PTP_cat"/>
</dbReference>
<dbReference type="OrthoDB" id="10253954at2759"/>
<evidence type="ECO:0000313" key="4">
    <source>
        <dbReference type="Proteomes" id="UP000316726"/>
    </source>
</evidence>
<dbReference type="SMART" id="SM00194">
    <property type="entry name" value="PTPc"/>
    <property type="match status" value="1"/>
</dbReference>
<dbReference type="CDD" id="cd00047">
    <property type="entry name" value="PTPc"/>
    <property type="match status" value="1"/>
</dbReference>
<dbReference type="InterPro" id="IPR003595">
    <property type="entry name" value="Tyr_Pase_cat"/>
</dbReference>
<organism evidence="3 4">
    <name type="scientific">Chloropicon primus</name>
    <dbReference type="NCBI Taxonomy" id="1764295"/>
    <lineage>
        <taxon>Eukaryota</taxon>
        <taxon>Viridiplantae</taxon>
        <taxon>Chlorophyta</taxon>
        <taxon>Chloropicophyceae</taxon>
        <taxon>Chloropicales</taxon>
        <taxon>Chloropicaceae</taxon>
        <taxon>Chloropicon</taxon>
    </lineage>
</organism>
<name>A0A5B8MC51_9CHLO</name>
<dbReference type="STRING" id="1764295.A0A5B8MC51"/>
<dbReference type="PANTHER" id="PTHR19134">
    <property type="entry name" value="RECEPTOR-TYPE TYROSINE-PROTEIN PHOSPHATASE"/>
    <property type="match status" value="1"/>
</dbReference>
<dbReference type="Proteomes" id="UP000316726">
    <property type="component" value="Chromosome 1"/>
</dbReference>
<dbReference type="InterPro" id="IPR029021">
    <property type="entry name" value="Prot-tyrosine_phosphatase-like"/>
</dbReference>
<dbReference type="PROSITE" id="PS00383">
    <property type="entry name" value="TYR_PHOSPHATASE_1"/>
    <property type="match status" value="1"/>
</dbReference>
<dbReference type="AlphaFoldDB" id="A0A5B8MC51"/>
<dbReference type="SUPFAM" id="SSF52799">
    <property type="entry name" value="(Phosphotyrosine protein) phosphatases II"/>
    <property type="match status" value="1"/>
</dbReference>
<dbReference type="PANTHER" id="PTHR19134:SF449">
    <property type="entry name" value="TYROSINE-PROTEIN PHOSPHATASE 1"/>
    <property type="match status" value="1"/>
</dbReference>
<dbReference type="EMBL" id="CP031034">
    <property type="protein sequence ID" value="QDZ17943.1"/>
    <property type="molecule type" value="Genomic_DNA"/>
</dbReference>
<dbReference type="Gene3D" id="3.90.190.10">
    <property type="entry name" value="Protein tyrosine phosphatase superfamily"/>
    <property type="match status" value="1"/>
</dbReference>
<evidence type="ECO:0000259" key="2">
    <source>
        <dbReference type="PROSITE" id="PS50056"/>
    </source>
</evidence>